<dbReference type="InterPro" id="IPR045862">
    <property type="entry name" value="Trf4-like"/>
</dbReference>
<dbReference type="PANTHER" id="PTHR23092:SF15">
    <property type="entry name" value="INACTIVE NON-CANONICAL POLY(A) RNA POLYMERASE PROTEIN TRF4-2-RELATED"/>
    <property type="match status" value="1"/>
</dbReference>
<proteinExistence type="predicted"/>
<accession>A0A9D4Z830</accession>
<name>A0A9D4Z830_ADICA</name>
<dbReference type="InterPro" id="IPR043519">
    <property type="entry name" value="NT_sf"/>
</dbReference>
<evidence type="ECO:0000259" key="1">
    <source>
        <dbReference type="Pfam" id="PF22600"/>
    </source>
</evidence>
<dbReference type="GO" id="GO:1990817">
    <property type="term" value="F:poly(A) RNA polymerase activity"/>
    <property type="evidence" value="ECO:0007669"/>
    <property type="project" value="InterPro"/>
</dbReference>
<gene>
    <name evidence="2" type="ORF">GOP47_0021663</name>
</gene>
<dbReference type="GO" id="GO:0031123">
    <property type="term" value="P:RNA 3'-end processing"/>
    <property type="evidence" value="ECO:0007669"/>
    <property type="project" value="TreeGrafter"/>
</dbReference>
<evidence type="ECO:0000313" key="3">
    <source>
        <dbReference type="Proteomes" id="UP000886520"/>
    </source>
</evidence>
<reference evidence="2" key="1">
    <citation type="submission" date="2021-01" db="EMBL/GenBank/DDBJ databases">
        <title>Adiantum capillus-veneris genome.</title>
        <authorList>
            <person name="Fang Y."/>
            <person name="Liao Q."/>
        </authorList>
    </citation>
    <scope>NUCLEOTIDE SEQUENCE</scope>
    <source>
        <strain evidence="2">H3</strain>
        <tissue evidence="2">Leaf</tissue>
    </source>
</reference>
<comment type="caution">
    <text evidence="2">The sequence shown here is derived from an EMBL/GenBank/DDBJ whole genome shotgun (WGS) entry which is preliminary data.</text>
</comment>
<dbReference type="OrthoDB" id="273917at2759"/>
<dbReference type="Proteomes" id="UP000886520">
    <property type="component" value="Chromosome 21"/>
</dbReference>
<dbReference type="Gene3D" id="3.30.460.10">
    <property type="entry name" value="Beta Polymerase, domain 2"/>
    <property type="match status" value="1"/>
</dbReference>
<dbReference type="SUPFAM" id="SSF81301">
    <property type="entry name" value="Nucleotidyltransferase"/>
    <property type="match status" value="1"/>
</dbReference>
<dbReference type="GO" id="GO:0003729">
    <property type="term" value="F:mRNA binding"/>
    <property type="evidence" value="ECO:0007669"/>
    <property type="project" value="TreeGrafter"/>
</dbReference>
<dbReference type="PANTHER" id="PTHR23092">
    <property type="entry name" value="POLY(A) RNA POLYMERASE"/>
    <property type="match status" value="1"/>
</dbReference>
<evidence type="ECO:0000313" key="2">
    <source>
        <dbReference type="EMBL" id="KAI5063116.1"/>
    </source>
</evidence>
<keyword evidence="3" id="KW-1185">Reference proteome</keyword>
<feature type="domain" description="Poly(A) RNA polymerase mitochondrial-like central palm" evidence="1">
    <location>
        <begin position="39"/>
        <end position="160"/>
    </location>
</feature>
<dbReference type="Pfam" id="PF22600">
    <property type="entry name" value="MTPAP-like_central"/>
    <property type="match status" value="1"/>
</dbReference>
<organism evidence="2 3">
    <name type="scientific">Adiantum capillus-veneris</name>
    <name type="common">Maidenhair fern</name>
    <dbReference type="NCBI Taxonomy" id="13818"/>
    <lineage>
        <taxon>Eukaryota</taxon>
        <taxon>Viridiplantae</taxon>
        <taxon>Streptophyta</taxon>
        <taxon>Embryophyta</taxon>
        <taxon>Tracheophyta</taxon>
        <taxon>Polypodiopsida</taxon>
        <taxon>Polypodiidae</taxon>
        <taxon>Polypodiales</taxon>
        <taxon>Pteridineae</taxon>
        <taxon>Pteridaceae</taxon>
        <taxon>Vittarioideae</taxon>
        <taxon>Adiantum</taxon>
    </lineage>
</organism>
<dbReference type="CDD" id="cd05402">
    <property type="entry name" value="NT_PAP_TUTase"/>
    <property type="match status" value="1"/>
</dbReference>
<sequence>MSSMERHHHHDVIDVFTDVPLWANLREQSRAGFSNLEQLHTKVLDFYHFLRPSLQERRMRELAVRRIRKFAHSMWPGSGIQVFVYGSSASDFYLPSGDVDILILNSPTHVPVCQRLYAFADRLRCASIATDVQVLPRARVPIVKFLESKSGLSFDVSLTSSFKELDAANLIKQTAAEFPSFGPLYMVLKAFLHSRGLNRVFQTGGITSYPLFVMVKAFLQFFRKWAGGGHTFSEEDVPEELLPWYRGEIEGNDDDICTMPFHPKHLYREDYKLDLWYGHAQHSLLEFEENAGLGFLLRNFVSRDQYMLEQLVIEDPLTPSMDIDFLFENILPFERQLYLVEVYYDEFWSDTCKSSSTPL</sequence>
<dbReference type="AlphaFoldDB" id="A0A9D4Z830"/>
<dbReference type="SUPFAM" id="SSF81631">
    <property type="entry name" value="PAP/OAS1 substrate-binding domain"/>
    <property type="match status" value="1"/>
</dbReference>
<protein>
    <recommendedName>
        <fullName evidence="1">Poly(A) RNA polymerase mitochondrial-like central palm domain-containing protein</fullName>
    </recommendedName>
</protein>
<dbReference type="GO" id="GO:0031499">
    <property type="term" value="C:TRAMP complex"/>
    <property type="evidence" value="ECO:0007669"/>
    <property type="project" value="TreeGrafter"/>
</dbReference>
<dbReference type="GO" id="GO:0043634">
    <property type="term" value="P:polyadenylation-dependent ncRNA catabolic process"/>
    <property type="evidence" value="ECO:0007669"/>
    <property type="project" value="TreeGrafter"/>
</dbReference>
<dbReference type="Gene3D" id="1.10.1410.10">
    <property type="match status" value="1"/>
</dbReference>
<dbReference type="EMBL" id="JABFUD020000021">
    <property type="protein sequence ID" value="KAI5063116.1"/>
    <property type="molecule type" value="Genomic_DNA"/>
</dbReference>
<dbReference type="InterPro" id="IPR054708">
    <property type="entry name" value="MTPAP-like_central"/>
</dbReference>
<dbReference type="GO" id="GO:0005730">
    <property type="term" value="C:nucleolus"/>
    <property type="evidence" value="ECO:0007669"/>
    <property type="project" value="TreeGrafter"/>
</dbReference>